<dbReference type="AlphaFoldDB" id="Q23CQ6"/>
<sequence>MERAGDSQMYYSINNSIFKSYILGWFSNVNIFLKIMIDIDNVSNNQKEIWWGFQVYKTNQQKKDKHRMHQLQETIDSQILTPNPHLQNIK</sequence>
<dbReference type="EMBL" id="GG662713">
    <property type="protein sequence ID" value="EAR94319.1"/>
    <property type="molecule type" value="Genomic_DNA"/>
</dbReference>
<gene>
    <name evidence="1" type="ORF">TTHERM_01328970</name>
</gene>
<accession>Q23CQ6</accession>
<proteinExistence type="predicted"/>
<name>Q23CQ6_TETTS</name>
<dbReference type="InParanoid" id="Q23CQ6"/>
<dbReference type="KEGG" id="tet:TTHERM_01328970"/>
<organism evidence="1 2">
    <name type="scientific">Tetrahymena thermophila (strain SB210)</name>
    <dbReference type="NCBI Taxonomy" id="312017"/>
    <lineage>
        <taxon>Eukaryota</taxon>
        <taxon>Sar</taxon>
        <taxon>Alveolata</taxon>
        <taxon>Ciliophora</taxon>
        <taxon>Intramacronucleata</taxon>
        <taxon>Oligohymenophorea</taxon>
        <taxon>Hymenostomatida</taxon>
        <taxon>Tetrahymenina</taxon>
        <taxon>Tetrahymenidae</taxon>
        <taxon>Tetrahymena</taxon>
    </lineage>
</organism>
<reference evidence="2" key="1">
    <citation type="journal article" date="2006" name="PLoS Biol.">
        <title>Macronuclear genome sequence of the ciliate Tetrahymena thermophila, a model eukaryote.</title>
        <authorList>
            <person name="Eisen J.A."/>
            <person name="Coyne R.S."/>
            <person name="Wu M."/>
            <person name="Wu D."/>
            <person name="Thiagarajan M."/>
            <person name="Wortman J.R."/>
            <person name="Badger J.H."/>
            <person name="Ren Q."/>
            <person name="Amedeo P."/>
            <person name="Jones K.M."/>
            <person name="Tallon L.J."/>
            <person name="Delcher A.L."/>
            <person name="Salzberg S.L."/>
            <person name="Silva J.C."/>
            <person name="Haas B.J."/>
            <person name="Majoros W.H."/>
            <person name="Farzad M."/>
            <person name="Carlton J.M."/>
            <person name="Smith R.K. Jr."/>
            <person name="Garg J."/>
            <person name="Pearlman R.E."/>
            <person name="Karrer K.M."/>
            <person name="Sun L."/>
            <person name="Manning G."/>
            <person name="Elde N.C."/>
            <person name="Turkewitz A.P."/>
            <person name="Asai D.J."/>
            <person name="Wilkes D.E."/>
            <person name="Wang Y."/>
            <person name="Cai H."/>
            <person name="Collins K."/>
            <person name="Stewart B.A."/>
            <person name="Lee S.R."/>
            <person name="Wilamowska K."/>
            <person name="Weinberg Z."/>
            <person name="Ruzzo W.L."/>
            <person name="Wloga D."/>
            <person name="Gaertig J."/>
            <person name="Frankel J."/>
            <person name="Tsao C.-C."/>
            <person name="Gorovsky M.A."/>
            <person name="Keeling P.J."/>
            <person name="Waller R.F."/>
            <person name="Patron N.J."/>
            <person name="Cherry J.M."/>
            <person name="Stover N.A."/>
            <person name="Krieger C.J."/>
            <person name="del Toro C."/>
            <person name="Ryder H.F."/>
            <person name="Williamson S.C."/>
            <person name="Barbeau R.A."/>
            <person name="Hamilton E.P."/>
            <person name="Orias E."/>
        </authorList>
    </citation>
    <scope>NUCLEOTIDE SEQUENCE [LARGE SCALE GENOMIC DNA]</scope>
    <source>
        <strain evidence="2">SB210</strain>
    </source>
</reference>
<dbReference type="HOGENOM" id="CLU_2445686_0_0_1"/>
<evidence type="ECO:0000313" key="2">
    <source>
        <dbReference type="Proteomes" id="UP000009168"/>
    </source>
</evidence>
<protein>
    <submittedName>
        <fullName evidence="1">Uncharacterized protein</fullName>
    </submittedName>
</protein>
<dbReference type="Proteomes" id="UP000009168">
    <property type="component" value="Unassembled WGS sequence"/>
</dbReference>
<dbReference type="RefSeq" id="XP_001014564.1">
    <property type="nucleotide sequence ID" value="XM_001014564.1"/>
</dbReference>
<dbReference type="GeneID" id="7832061"/>
<evidence type="ECO:0000313" key="1">
    <source>
        <dbReference type="EMBL" id="EAR94319.1"/>
    </source>
</evidence>
<keyword evidence="2" id="KW-1185">Reference proteome</keyword>